<dbReference type="GeneID" id="70912097"/>
<keyword evidence="2" id="KW-1185">Reference proteome</keyword>
<sequence length="72" mass="8220">MYGAVAYNAYYMVKDAEENPETNNIKMKADQKSLAFLFNEFVQNNMPMLTKSNGSELYFLLILVTSFTVLHG</sequence>
<evidence type="ECO:0000313" key="1">
    <source>
        <dbReference type="EMBL" id="ANQ12818.1"/>
    </source>
</evidence>
<dbReference type="AlphaFoldDB" id="A0AAN1CW32"/>
<gene>
    <name evidence="1" type="ORF">BA890_08560</name>
</gene>
<dbReference type="Proteomes" id="UP000092741">
    <property type="component" value="Chromosome 1"/>
</dbReference>
<dbReference type="KEGG" id="vna:PN96_04770"/>
<reference evidence="1 2" key="1">
    <citation type="submission" date="2016-07" db="EMBL/GenBank/DDBJ databases">
        <title>Developing Vibrio natriegens as a novel, fast-growing host for biotechnology.</title>
        <authorList>
            <person name="Weinstock M.T."/>
            <person name="Hesek E.D."/>
            <person name="Wilson C.M."/>
            <person name="Gibson D.G."/>
        </authorList>
    </citation>
    <scope>NUCLEOTIDE SEQUENCE [LARGE SCALE GENOMIC DNA]</scope>
    <source>
        <strain evidence="1 2">ATCC 14048</strain>
    </source>
</reference>
<evidence type="ECO:0000313" key="2">
    <source>
        <dbReference type="Proteomes" id="UP000092741"/>
    </source>
</evidence>
<protein>
    <submittedName>
        <fullName evidence="1">Uncharacterized protein</fullName>
    </submittedName>
</protein>
<proteinExistence type="predicted"/>
<name>A0AAN1CW32_VIBNA</name>
<dbReference type="EMBL" id="CP016345">
    <property type="protein sequence ID" value="ANQ12818.1"/>
    <property type="molecule type" value="Genomic_DNA"/>
</dbReference>
<dbReference type="RefSeq" id="WP_020336439.1">
    <property type="nucleotide sequence ID" value="NZ_ATFJ01000044.1"/>
</dbReference>
<organism evidence="1 2">
    <name type="scientific">Vibrio natriegens NBRC 15636 = ATCC 14048 = DSM 759</name>
    <dbReference type="NCBI Taxonomy" id="1219067"/>
    <lineage>
        <taxon>Bacteria</taxon>
        <taxon>Pseudomonadati</taxon>
        <taxon>Pseudomonadota</taxon>
        <taxon>Gammaproteobacteria</taxon>
        <taxon>Vibrionales</taxon>
        <taxon>Vibrionaceae</taxon>
        <taxon>Vibrio</taxon>
    </lineage>
</organism>
<accession>A0AAN1CW32</accession>